<feature type="compositionally biased region" description="Low complexity" evidence="1">
    <location>
        <begin position="202"/>
        <end position="212"/>
    </location>
</feature>
<sequence>MDLLRDLWANKELMSALLGSVVGGIVTFLVAMYQAKKSLEALRLQGADARDLAERERKAVAARDAAMRIMDLLLDHRSGLREHGTEQDWVDDQEAVLDRIRSYARVLPVGEHRQLLLTTLKDLARRRPTSYHRVAFKNDKVKVANAALVVIGAYLNEETVQPSTLLDDIRTEWDKVAEEEHLQMIAAMDTEPQPDDWDDDSSTSQSTPSASP</sequence>
<proteinExistence type="predicted"/>
<dbReference type="RefSeq" id="WP_272173958.1">
    <property type="nucleotide sequence ID" value="NZ_JAQOSK010000001.1"/>
</dbReference>
<protein>
    <submittedName>
        <fullName evidence="3">Uncharacterized protein</fullName>
    </submittedName>
</protein>
<keyword evidence="2" id="KW-1133">Transmembrane helix</keyword>
<keyword evidence="4" id="KW-1185">Reference proteome</keyword>
<dbReference type="EMBL" id="JAQOSK010000001">
    <property type="protein sequence ID" value="MDC2953373.1"/>
    <property type="molecule type" value="Genomic_DNA"/>
</dbReference>
<evidence type="ECO:0000256" key="2">
    <source>
        <dbReference type="SAM" id="Phobius"/>
    </source>
</evidence>
<organism evidence="3 4">
    <name type="scientific">Streptomyces gilvifuscus</name>
    <dbReference type="NCBI Taxonomy" id="1550617"/>
    <lineage>
        <taxon>Bacteria</taxon>
        <taxon>Bacillati</taxon>
        <taxon>Actinomycetota</taxon>
        <taxon>Actinomycetes</taxon>
        <taxon>Kitasatosporales</taxon>
        <taxon>Streptomycetaceae</taxon>
        <taxon>Streptomyces</taxon>
    </lineage>
</organism>
<dbReference type="Proteomes" id="UP001221328">
    <property type="component" value="Unassembled WGS sequence"/>
</dbReference>
<feature type="region of interest" description="Disordered" evidence="1">
    <location>
        <begin position="187"/>
        <end position="212"/>
    </location>
</feature>
<comment type="caution">
    <text evidence="3">The sequence shown here is derived from an EMBL/GenBank/DDBJ whole genome shotgun (WGS) entry which is preliminary data.</text>
</comment>
<name>A0ABT5FLI9_9ACTN</name>
<keyword evidence="2" id="KW-0472">Membrane</keyword>
<keyword evidence="2" id="KW-0812">Transmembrane</keyword>
<evidence type="ECO:0000313" key="3">
    <source>
        <dbReference type="EMBL" id="MDC2953373.1"/>
    </source>
</evidence>
<gene>
    <name evidence="3" type="ORF">PO587_02765</name>
</gene>
<feature type="transmembrane region" description="Helical" evidence="2">
    <location>
        <begin position="13"/>
        <end position="33"/>
    </location>
</feature>
<evidence type="ECO:0000256" key="1">
    <source>
        <dbReference type="SAM" id="MobiDB-lite"/>
    </source>
</evidence>
<accession>A0ABT5FLI9</accession>
<feature type="compositionally biased region" description="Acidic residues" evidence="1">
    <location>
        <begin position="192"/>
        <end position="201"/>
    </location>
</feature>
<evidence type="ECO:0000313" key="4">
    <source>
        <dbReference type="Proteomes" id="UP001221328"/>
    </source>
</evidence>
<reference evidence="3 4" key="1">
    <citation type="journal article" date="2015" name="Int. J. Syst. Evol. Microbiol.">
        <title>Streptomyces gilvifuscus sp. nov., an actinomycete that produces antibacterial compounds isolated from soil.</title>
        <authorList>
            <person name="Nguyen T.M."/>
            <person name="Kim J."/>
        </authorList>
    </citation>
    <scope>NUCLEOTIDE SEQUENCE [LARGE SCALE GENOMIC DNA]</scope>
    <source>
        <strain evidence="3 4">T113</strain>
    </source>
</reference>